<accession>A0A7Z0QI00</accession>
<organism evidence="1">
    <name type="scientific">Bradyrhizobium barranii subsp. barranii</name>
    <dbReference type="NCBI Taxonomy" id="2823807"/>
    <lineage>
        <taxon>Bacteria</taxon>
        <taxon>Pseudomonadati</taxon>
        <taxon>Pseudomonadota</taxon>
        <taxon>Alphaproteobacteria</taxon>
        <taxon>Hyphomicrobiales</taxon>
        <taxon>Nitrobacteraceae</taxon>
        <taxon>Bradyrhizobium</taxon>
        <taxon>Bradyrhizobium barranii</taxon>
    </lineage>
</organism>
<proteinExistence type="predicted"/>
<evidence type="ECO:0000313" key="2">
    <source>
        <dbReference type="EMBL" id="UGX90323.1"/>
    </source>
</evidence>
<name>A0A7Z0QI00_9BRAD</name>
<evidence type="ECO:0000313" key="3">
    <source>
        <dbReference type="Proteomes" id="UP000564836"/>
    </source>
</evidence>
<sequence>MPDDDAPDISTPSIRPPFDFHLTGPIFNPFDWYWVADDGRVYSSKRQVVVVDTNDPTFVAWKLAEYVPTIWPRDLAGNQTDAALQDVLTPLGKSL</sequence>
<protein>
    <submittedName>
        <fullName evidence="1">Uncharacterized protein</fullName>
    </submittedName>
</protein>
<dbReference type="RefSeq" id="WP_166352159.1">
    <property type="nucleotide sequence ID" value="NZ_CP088280.1"/>
</dbReference>
<dbReference type="EMBL" id="CP088280">
    <property type="protein sequence ID" value="UGX90323.1"/>
    <property type="molecule type" value="Genomic_DNA"/>
</dbReference>
<reference evidence="1" key="2">
    <citation type="submission" date="2020-06" db="EMBL/GenBank/DDBJ databases">
        <title>Whole Genome Sequence of Bradyrhizobium sp. Strain 323S2.</title>
        <authorList>
            <person name="Bromfield E.S.P."/>
        </authorList>
    </citation>
    <scope>NUCLEOTIDE SEQUENCE [LARGE SCALE GENOMIC DNA]</scope>
    <source>
        <strain evidence="1">323S2</strain>
    </source>
</reference>
<reference evidence="2 3" key="3">
    <citation type="journal article" date="2022" name="Int. J. Syst. Evol. Microbiol.">
        <title>Strains of Bradyrhizobium barranii sp. nov. associated with legumes native to Canada are symbionts of soybeans and belong to different subspecies (subsp. barranii subsp. nov. and subsp. apii subsp. nov.) and symbiovars (sv. glycinearum and sv. septentrionale).</title>
        <authorList>
            <person name="Bromfield E.S.P."/>
            <person name="Cloutier S."/>
            <person name="Wasai-Hara S."/>
            <person name="Minamisawa K."/>
        </authorList>
    </citation>
    <scope>NUCLEOTIDE SEQUENCE [LARGE SCALE GENOMIC DNA]</scope>
    <source>
        <strain evidence="2 3">323S2</strain>
    </source>
</reference>
<reference evidence="2 3" key="1">
    <citation type="journal article" date="2017" name="Syst. Appl. Microbiol.">
        <title>Soybeans inoculated with root zone soils of Canadian native legumes harbour diverse and novel Bradyrhizobium spp. that possess agricultural potential.</title>
        <authorList>
            <person name="Bromfield E.S.P."/>
            <person name="Cloutier S."/>
            <person name="Tambong J.T."/>
            <person name="Tran Thi T.V."/>
        </authorList>
    </citation>
    <scope>NUCLEOTIDE SEQUENCE [LARGE SCALE GENOMIC DNA]</scope>
    <source>
        <strain evidence="2 3">323S2</strain>
    </source>
</reference>
<gene>
    <name evidence="2" type="ORF">G6321_00031300</name>
    <name evidence="1" type="ORF">G6321_36970</name>
</gene>
<evidence type="ECO:0000313" key="1">
    <source>
        <dbReference type="EMBL" id="NYY93777.1"/>
    </source>
</evidence>
<dbReference type="AlphaFoldDB" id="A0A7Z0QI00"/>
<dbReference type="EMBL" id="JACBFH010000001">
    <property type="protein sequence ID" value="NYY93777.1"/>
    <property type="molecule type" value="Genomic_DNA"/>
</dbReference>
<dbReference type="Proteomes" id="UP000564836">
    <property type="component" value="Chromosome"/>
</dbReference>